<evidence type="ECO:0000313" key="4">
    <source>
        <dbReference type="Proteomes" id="UP000886523"/>
    </source>
</evidence>
<dbReference type="AlphaFoldDB" id="A0A9P6B1H9"/>
<dbReference type="InterPro" id="IPR043129">
    <property type="entry name" value="ATPase_NBD"/>
</dbReference>
<dbReference type="FunFam" id="3.90.640.10:FF:000002">
    <property type="entry name" value="Heat shock 70 kDa"/>
    <property type="match status" value="1"/>
</dbReference>
<gene>
    <name evidence="3" type="ORF">BS47DRAFT_731160</name>
</gene>
<dbReference type="Pfam" id="PF00012">
    <property type="entry name" value="HSP70"/>
    <property type="match status" value="1"/>
</dbReference>
<dbReference type="GO" id="GO:0005524">
    <property type="term" value="F:ATP binding"/>
    <property type="evidence" value="ECO:0007669"/>
    <property type="project" value="UniProtKB-KW"/>
</dbReference>
<organism evidence="3 4">
    <name type="scientific">Hydnum rufescens UP504</name>
    <dbReference type="NCBI Taxonomy" id="1448309"/>
    <lineage>
        <taxon>Eukaryota</taxon>
        <taxon>Fungi</taxon>
        <taxon>Dikarya</taxon>
        <taxon>Basidiomycota</taxon>
        <taxon>Agaricomycotina</taxon>
        <taxon>Agaricomycetes</taxon>
        <taxon>Cantharellales</taxon>
        <taxon>Hydnaceae</taxon>
        <taxon>Hydnum</taxon>
    </lineage>
</organism>
<comment type="caution">
    <text evidence="3">The sequence shown here is derived from an EMBL/GenBank/DDBJ whole genome shotgun (WGS) entry which is preliminary data.</text>
</comment>
<name>A0A9P6B1H9_9AGAM</name>
<evidence type="ECO:0000256" key="1">
    <source>
        <dbReference type="ARBA" id="ARBA00022741"/>
    </source>
</evidence>
<dbReference type="Proteomes" id="UP000886523">
    <property type="component" value="Unassembled WGS sequence"/>
</dbReference>
<dbReference type="PANTHER" id="PTHR19375">
    <property type="entry name" value="HEAT SHOCK PROTEIN 70KDA"/>
    <property type="match status" value="1"/>
</dbReference>
<proteinExistence type="predicted"/>
<accession>A0A9P6B1H9</accession>
<evidence type="ECO:0000256" key="2">
    <source>
        <dbReference type="ARBA" id="ARBA00022840"/>
    </source>
</evidence>
<keyword evidence="1" id="KW-0547">Nucleotide-binding</keyword>
<sequence>MDASLAYSPTWPCRQICIVTAPAYLDNSHLGSEDFDNCLVDHFAQEFKREQKKDLCTDPRFLRRLRTTGERARCTLPSAAHTSIEIDPLCEDIDFYTPLTRTYFEGLFRDLFCGTLAHGIPNSVHIKNVHGVHGTSMRIQHSTPAIPLVNDCLCP</sequence>
<dbReference type="GO" id="GO:0140662">
    <property type="term" value="F:ATP-dependent protein folding chaperone"/>
    <property type="evidence" value="ECO:0007669"/>
    <property type="project" value="InterPro"/>
</dbReference>
<dbReference type="EMBL" id="MU128945">
    <property type="protein sequence ID" value="KAF9515944.1"/>
    <property type="molecule type" value="Genomic_DNA"/>
</dbReference>
<dbReference type="OrthoDB" id="2685104at2759"/>
<protein>
    <submittedName>
        <fullName evidence="3">Uncharacterized protein</fullName>
    </submittedName>
</protein>
<reference evidence="3" key="1">
    <citation type="journal article" date="2020" name="Nat. Commun.">
        <title>Large-scale genome sequencing of mycorrhizal fungi provides insights into the early evolution of symbiotic traits.</title>
        <authorList>
            <person name="Miyauchi S."/>
            <person name="Kiss E."/>
            <person name="Kuo A."/>
            <person name="Drula E."/>
            <person name="Kohler A."/>
            <person name="Sanchez-Garcia M."/>
            <person name="Morin E."/>
            <person name="Andreopoulos B."/>
            <person name="Barry K.W."/>
            <person name="Bonito G."/>
            <person name="Buee M."/>
            <person name="Carver A."/>
            <person name="Chen C."/>
            <person name="Cichocki N."/>
            <person name="Clum A."/>
            <person name="Culley D."/>
            <person name="Crous P.W."/>
            <person name="Fauchery L."/>
            <person name="Girlanda M."/>
            <person name="Hayes R.D."/>
            <person name="Keri Z."/>
            <person name="LaButti K."/>
            <person name="Lipzen A."/>
            <person name="Lombard V."/>
            <person name="Magnuson J."/>
            <person name="Maillard F."/>
            <person name="Murat C."/>
            <person name="Nolan M."/>
            <person name="Ohm R.A."/>
            <person name="Pangilinan J."/>
            <person name="Pereira M.F."/>
            <person name="Perotto S."/>
            <person name="Peter M."/>
            <person name="Pfister S."/>
            <person name="Riley R."/>
            <person name="Sitrit Y."/>
            <person name="Stielow J.B."/>
            <person name="Szollosi G."/>
            <person name="Zifcakova L."/>
            <person name="Stursova M."/>
            <person name="Spatafora J.W."/>
            <person name="Tedersoo L."/>
            <person name="Vaario L.M."/>
            <person name="Yamada A."/>
            <person name="Yan M."/>
            <person name="Wang P."/>
            <person name="Xu J."/>
            <person name="Bruns T."/>
            <person name="Baldrian P."/>
            <person name="Vilgalys R."/>
            <person name="Dunand C."/>
            <person name="Henrissat B."/>
            <person name="Grigoriev I.V."/>
            <person name="Hibbett D."/>
            <person name="Nagy L.G."/>
            <person name="Martin F.M."/>
        </authorList>
    </citation>
    <scope>NUCLEOTIDE SEQUENCE</scope>
    <source>
        <strain evidence="3">UP504</strain>
    </source>
</reference>
<keyword evidence="4" id="KW-1185">Reference proteome</keyword>
<dbReference type="Gene3D" id="3.90.640.10">
    <property type="entry name" value="Actin, Chain A, domain 4"/>
    <property type="match status" value="1"/>
</dbReference>
<dbReference type="SUPFAM" id="SSF53067">
    <property type="entry name" value="Actin-like ATPase domain"/>
    <property type="match status" value="1"/>
</dbReference>
<evidence type="ECO:0000313" key="3">
    <source>
        <dbReference type="EMBL" id="KAF9515944.1"/>
    </source>
</evidence>
<dbReference type="InterPro" id="IPR013126">
    <property type="entry name" value="Hsp_70_fam"/>
</dbReference>
<keyword evidence="2" id="KW-0067">ATP-binding</keyword>